<protein>
    <submittedName>
        <fullName evidence="1">Uncharacterized protein</fullName>
    </submittedName>
</protein>
<organism evidence="1 2">
    <name type="scientific">Malus baccata</name>
    <name type="common">Siberian crab apple</name>
    <name type="synonym">Pyrus baccata</name>
    <dbReference type="NCBI Taxonomy" id="106549"/>
    <lineage>
        <taxon>Eukaryota</taxon>
        <taxon>Viridiplantae</taxon>
        <taxon>Streptophyta</taxon>
        <taxon>Embryophyta</taxon>
        <taxon>Tracheophyta</taxon>
        <taxon>Spermatophyta</taxon>
        <taxon>Magnoliopsida</taxon>
        <taxon>eudicotyledons</taxon>
        <taxon>Gunneridae</taxon>
        <taxon>Pentapetalae</taxon>
        <taxon>rosids</taxon>
        <taxon>fabids</taxon>
        <taxon>Rosales</taxon>
        <taxon>Rosaceae</taxon>
        <taxon>Amygdaloideae</taxon>
        <taxon>Maleae</taxon>
        <taxon>Malus</taxon>
    </lineage>
</organism>
<evidence type="ECO:0000313" key="2">
    <source>
        <dbReference type="Proteomes" id="UP000315295"/>
    </source>
</evidence>
<name>A0A540MNA6_MALBA</name>
<evidence type="ECO:0000313" key="1">
    <source>
        <dbReference type="EMBL" id="TQE00284.1"/>
    </source>
</evidence>
<comment type="caution">
    <text evidence="1">The sequence shown here is derived from an EMBL/GenBank/DDBJ whole genome shotgun (WGS) entry which is preliminary data.</text>
</comment>
<reference evidence="1 2" key="1">
    <citation type="journal article" date="2019" name="G3 (Bethesda)">
        <title>Sequencing of a Wild Apple (Malus baccata) Genome Unravels the Differences Between Cultivated and Wild Apple Species Regarding Disease Resistance and Cold Tolerance.</title>
        <authorList>
            <person name="Chen X."/>
        </authorList>
    </citation>
    <scope>NUCLEOTIDE SEQUENCE [LARGE SCALE GENOMIC DNA]</scope>
    <source>
        <strain evidence="2">cv. Shandingzi</strain>
        <tissue evidence="1">Leaves</tissue>
    </source>
</reference>
<dbReference type="Proteomes" id="UP000315295">
    <property type="component" value="Unassembled WGS sequence"/>
</dbReference>
<proteinExistence type="predicted"/>
<keyword evidence="2" id="KW-1185">Reference proteome</keyword>
<accession>A0A540MNA6</accession>
<gene>
    <name evidence="1" type="ORF">C1H46_014116</name>
</gene>
<dbReference type="AlphaFoldDB" id="A0A540MNA6"/>
<sequence length="90" mass="9968">MEGYHLLIVPSDGSRFVDNARMITNKATTWVPKEIFAWKDITSSFLPNESATKNRCSTCRCDPAGHHHFNNTDGHSDHAVLKPSVAAAPF</sequence>
<dbReference type="EMBL" id="VIEB01000218">
    <property type="protein sequence ID" value="TQE00284.1"/>
    <property type="molecule type" value="Genomic_DNA"/>
</dbReference>